<keyword evidence="6 9" id="KW-1133">Transmembrane helix</keyword>
<reference evidence="10 11" key="1">
    <citation type="submission" date="2021-05" db="EMBL/GenBank/DDBJ databases">
        <title>Genome Assembly of Synthetic Allotetraploid Brassica napus Reveals Homoeologous Exchanges between Subgenomes.</title>
        <authorList>
            <person name="Davis J.T."/>
        </authorList>
    </citation>
    <scope>NUCLEOTIDE SEQUENCE [LARGE SCALE GENOMIC DNA]</scope>
    <source>
        <strain evidence="11">cv. Da-Ae</strain>
        <tissue evidence="10">Seedling</tissue>
    </source>
</reference>
<feature type="region of interest" description="Disordered" evidence="8">
    <location>
        <begin position="20"/>
        <end position="51"/>
    </location>
</feature>
<evidence type="ECO:0000256" key="3">
    <source>
        <dbReference type="ARBA" id="ARBA00010858"/>
    </source>
</evidence>
<evidence type="ECO:0000256" key="8">
    <source>
        <dbReference type="SAM" id="MobiDB-lite"/>
    </source>
</evidence>
<feature type="compositionally biased region" description="Basic and acidic residues" evidence="8">
    <location>
        <begin position="39"/>
        <end position="51"/>
    </location>
</feature>
<proteinExistence type="inferred from homology"/>
<keyword evidence="11" id="KW-1185">Reference proteome</keyword>
<evidence type="ECO:0000256" key="5">
    <source>
        <dbReference type="ARBA" id="ARBA00022692"/>
    </source>
</evidence>
<keyword evidence="5 9" id="KW-0812">Transmembrane</keyword>
<gene>
    <name evidence="10" type="ORF">HID58_005059</name>
</gene>
<evidence type="ECO:0000256" key="9">
    <source>
        <dbReference type="SAM" id="Phobius"/>
    </source>
</evidence>
<comment type="caution">
    <text evidence="10">The sequence shown here is derived from an EMBL/GenBank/DDBJ whole genome shotgun (WGS) entry which is preliminary data.</text>
</comment>
<evidence type="ECO:0008006" key="12">
    <source>
        <dbReference type="Google" id="ProtNLM"/>
    </source>
</evidence>
<evidence type="ECO:0000256" key="4">
    <source>
        <dbReference type="ARBA" id="ARBA00022677"/>
    </source>
</evidence>
<dbReference type="EMBL" id="JAGKQM010000002">
    <property type="protein sequence ID" value="KAH0937598.1"/>
    <property type="molecule type" value="Genomic_DNA"/>
</dbReference>
<dbReference type="InterPro" id="IPR000136">
    <property type="entry name" value="Oleosin"/>
</dbReference>
<dbReference type="PANTHER" id="PTHR33203:SF37">
    <property type="entry name" value="GLYCINE-RICH PROTEIN _ OLEOSIN"/>
    <property type="match status" value="1"/>
</dbReference>
<name>A0ABQ8E9X2_BRANA</name>
<evidence type="ECO:0000256" key="7">
    <source>
        <dbReference type="ARBA" id="ARBA00023136"/>
    </source>
</evidence>
<comment type="subcellular location">
    <subcellularLocation>
        <location evidence="2">Lipid droplet</location>
    </subcellularLocation>
    <subcellularLocation>
        <location evidence="1">Membrane</location>
        <topology evidence="1">Multi-pass membrane protein</topology>
    </subcellularLocation>
</comment>
<evidence type="ECO:0000313" key="10">
    <source>
        <dbReference type="EMBL" id="KAH0937598.1"/>
    </source>
</evidence>
<feature type="transmembrane region" description="Helical" evidence="9">
    <location>
        <begin position="97"/>
        <end position="125"/>
    </location>
</feature>
<evidence type="ECO:0000313" key="11">
    <source>
        <dbReference type="Proteomes" id="UP000824890"/>
    </source>
</evidence>
<evidence type="ECO:0000256" key="6">
    <source>
        <dbReference type="ARBA" id="ARBA00022989"/>
    </source>
</evidence>
<comment type="similarity">
    <text evidence="3">Belongs to the oleosin family.</text>
</comment>
<sequence>MSTLAATSLGSKEGLKLLVSGGPQARKRSQLETIDMENPEGRSRDVARTDGEKTTGSSVVFATVAAVAVVGPLLGLMSFSLVATVTLFIVVSPLMLIFAPVLMATVAILVAAMVGVGVAAVMWLVGIAALVCCGREIGVGTGVAGRMVESVVRELGYGRNRYLRDK</sequence>
<evidence type="ECO:0000256" key="2">
    <source>
        <dbReference type="ARBA" id="ARBA00004502"/>
    </source>
</evidence>
<protein>
    <recommendedName>
        <fullName evidence="12">Oleosin</fullName>
    </recommendedName>
</protein>
<keyword evidence="7 9" id="KW-0472">Membrane</keyword>
<feature type="transmembrane region" description="Helical" evidence="9">
    <location>
        <begin position="58"/>
        <end position="91"/>
    </location>
</feature>
<evidence type="ECO:0000256" key="1">
    <source>
        <dbReference type="ARBA" id="ARBA00004141"/>
    </source>
</evidence>
<accession>A0ABQ8E9X2</accession>
<keyword evidence="4" id="KW-0551">Lipid droplet</keyword>
<dbReference type="Proteomes" id="UP000824890">
    <property type="component" value="Unassembled WGS sequence"/>
</dbReference>
<organism evidence="10 11">
    <name type="scientific">Brassica napus</name>
    <name type="common">Rape</name>
    <dbReference type="NCBI Taxonomy" id="3708"/>
    <lineage>
        <taxon>Eukaryota</taxon>
        <taxon>Viridiplantae</taxon>
        <taxon>Streptophyta</taxon>
        <taxon>Embryophyta</taxon>
        <taxon>Tracheophyta</taxon>
        <taxon>Spermatophyta</taxon>
        <taxon>Magnoliopsida</taxon>
        <taxon>eudicotyledons</taxon>
        <taxon>Gunneridae</taxon>
        <taxon>Pentapetalae</taxon>
        <taxon>rosids</taxon>
        <taxon>malvids</taxon>
        <taxon>Brassicales</taxon>
        <taxon>Brassicaceae</taxon>
        <taxon>Brassiceae</taxon>
        <taxon>Brassica</taxon>
    </lineage>
</organism>
<dbReference type="PANTHER" id="PTHR33203">
    <property type="entry name" value="OLEOSIN"/>
    <property type="match status" value="1"/>
</dbReference>